<name>A0A2P5WGX6_GOSBA</name>
<evidence type="ECO:0000256" key="1">
    <source>
        <dbReference type="SAM" id="SignalP"/>
    </source>
</evidence>
<reference evidence="2 3" key="1">
    <citation type="submission" date="2015-01" db="EMBL/GenBank/DDBJ databases">
        <title>Genome of allotetraploid Gossypium barbadense reveals genomic plasticity and fiber elongation in cotton evolution.</title>
        <authorList>
            <person name="Chen X."/>
            <person name="Liu X."/>
            <person name="Zhao B."/>
            <person name="Zheng H."/>
            <person name="Hu Y."/>
            <person name="Lu G."/>
            <person name="Yang C."/>
            <person name="Chen J."/>
            <person name="Shan C."/>
            <person name="Zhang L."/>
            <person name="Zhou Y."/>
            <person name="Wang L."/>
            <person name="Guo W."/>
            <person name="Bai Y."/>
            <person name="Ruan J."/>
            <person name="Shangguan X."/>
            <person name="Mao Y."/>
            <person name="Jiang J."/>
            <person name="Zhu Y."/>
            <person name="Lei J."/>
            <person name="Kang H."/>
            <person name="Chen S."/>
            <person name="He X."/>
            <person name="Wang R."/>
            <person name="Wang Y."/>
            <person name="Chen J."/>
            <person name="Wang L."/>
            <person name="Yu S."/>
            <person name="Wang B."/>
            <person name="Wei J."/>
            <person name="Song S."/>
            <person name="Lu X."/>
            <person name="Gao Z."/>
            <person name="Gu W."/>
            <person name="Deng X."/>
            <person name="Ma D."/>
            <person name="Wang S."/>
            <person name="Liang W."/>
            <person name="Fang L."/>
            <person name="Cai C."/>
            <person name="Zhu X."/>
            <person name="Zhou B."/>
            <person name="Zhang Y."/>
            <person name="Chen Z."/>
            <person name="Xu S."/>
            <person name="Zhu R."/>
            <person name="Wang S."/>
            <person name="Zhang T."/>
            <person name="Zhao G."/>
        </authorList>
    </citation>
    <scope>NUCLEOTIDE SEQUENCE [LARGE SCALE GENOMIC DNA]</scope>
    <source>
        <strain evidence="3">cv. Xinhai21</strain>
        <tissue evidence="2">Leaf</tissue>
    </source>
</reference>
<gene>
    <name evidence="2" type="ORF">GOBAR_AA30335</name>
</gene>
<keyword evidence="1" id="KW-0732">Signal</keyword>
<evidence type="ECO:0000313" key="2">
    <source>
        <dbReference type="EMBL" id="PPR90349.1"/>
    </source>
</evidence>
<sequence length="116" mass="12862">MWQEENNGANHCKILCGMLFGPLRLSPALATFCALISPRICVTGGGCRFEVEIGRDFTFCWSADFWIELHSKAFGIQGTACAFRLPPSRLFIQRCAKGAPAHNTARGVPGMRWWQG</sequence>
<protein>
    <submittedName>
        <fullName evidence="2">Uncharacterized protein</fullName>
    </submittedName>
</protein>
<dbReference type="Proteomes" id="UP000239757">
    <property type="component" value="Unassembled WGS sequence"/>
</dbReference>
<proteinExistence type="predicted"/>
<evidence type="ECO:0000313" key="3">
    <source>
        <dbReference type="Proteomes" id="UP000239757"/>
    </source>
</evidence>
<dbReference type="EMBL" id="KZ667651">
    <property type="protein sequence ID" value="PPR90349.1"/>
    <property type="molecule type" value="Genomic_DNA"/>
</dbReference>
<feature type="signal peptide" evidence="1">
    <location>
        <begin position="1"/>
        <end position="30"/>
    </location>
</feature>
<organism evidence="2 3">
    <name type="scientific">Gossypium barbadense</name>
    <name type="common">Sea Island cotton</name>
    <name type="synonym">Hibiscus barbadensis</name>
    <dbReference type="NCBI Taxonomy" id="3634"/>
    <lineage>
        <taxon>Eukaryota</taxon>
        <taxon>Viridiplantae</taxon>
        <taxon>Streptophyta</taxon>
        <taxon>Embryophyta</taxon>
        <taxon>Tracheophyta</taxon>
        <taxon>Spermatophyta</taxon>
        <taxon>Magnoliopsida</taxon>
        <taxon>eudicotyledons</taxon>
        <taxon>Gunneridae</taxon>
        <taxon>Pentapetalae</taxon>
        <taxon>rosids</taxon>
        <taxon>malvids</taxon>
        <taxon>Malvales</taxon>
        <taxon>Malvaceae</taxon>
        <taxon>Malvoideae</taxon>
        <taxon>Gossypium</taxon>
    </lineage>
</organism>
<dbReference type="AlphaFoldDB" id="A0A2P5WGX6"/>
<accession>A0A2P5WGX6</accession>
<feature type="chain" id="PRO_5015144867" evidence="1">
    <location>
        <begin position="31"/>
        <end position="116"/>
    </location>
</feature>